<feature type="compositionally biased region" description="Polar residues" evidence="1">
    <location>
        <begin position="373"/>
        <end position="388"/>
    </location>
</feature>
<feature type="region of interest" description="Disordered" evidence="1">
    <location>
        <begin position="143"/>
        <end position="167"/>
    </location>
</feature>
<organism evidence="2 3">
    <name type="scientific">Absidia repens</name>
    <dbReference type="NCBI Taxonomy" id="90262"/>
    <lineage>
        <taxon>Eukaryota</taxon>
        <taxon>Fungi</taxon>
        <taxon>Fungi incertae sedis</taxon>
        <taxon>Mucoromycota</taxon>
        <taxon>Mucoromycotina</taxon>
        <taxon>Mucoromycetes</taxon>
        <taxon>Mucorales</taxon>
        <taxon>Cunninghamellaceae</taxon>
        <taxon>Absidia</taxon>
    </lineage>
</organism>
<evidence type="ECO:0000313" key="2">
    <source>
        <dbReference type="EMBL" id="ORZ17272.1"/>
    </source>
</evidence>
<gene>
    <name evidence="2" type="ORF">BCR42DRAFT_451068</name>
</gene>
<dbReference type="AlphaFoldDB" id="A0A1X2IIS0"/>
<feature type="region of interest" description="Disordered" evidence="1">
    <location>
        <begin position="415"/>
        <end position="471"/>
    </location>
</feature>
<feature type="compositionally biased region" description="Acidic residues" evidence="1">
    <location>
        <begin position="286"/>
        <end position="298"/>
    </location>
</feature>
<evidence type="ECO:0000313" key="3">
    <source>
        <dbReference type="Proteomes" id="UP000193560"/>
    </source>
</evidence>
<keyword evidence="3" id="KW-1185">Reference proteome</keyword>
<reference evidence="2 3" key="1">
    <citation type="submission" date="2016-07" db="EMBL/GenBank/DDBJ databases">
        <title>Pervasive Adenine N6-methylation of Active Genes in Fungi.</title>
        <authorList>
            <consortium name="DOE Joint Genome Institute"/>
            <person name="Mondo S.J."/>
            <person name="Dannebaum R.O."/>
            <person name="Kuo R.C."/>
            <person name="Labutti K."/>
            <person name="Haridas S."/>
            <person name="Kuo A."/>
            <person name="Salamov A."/>
            <person name="Ahrendt S.R."/>
            <person name="Lipzen A."/>
            <person name="Sullivan W."/>
            <person name="Andreopoulos W.B."/>
            <person name="Clum A."/>
            <person name="Lindquist E."/>
            <person name="Daum C."/>
            <person name="Ramamoorthy G.K."/>
            <person name="Gryganskyi A."/>
            <person name="Culley D."/>
            <person name="Magnuson J.K."/>
            <person name="James T.Y."/>
            <person name="O'Malley M.A."/>
            <person name="Stajich J.E."/>
            <person name="Spatafora J.W."/>
            <person name="Visel A."/>
            <person name="Grigoriev I.V."/>
        </authorList>
    </citation>
    <scope>NUCLEOTIDE SEQUENCE [LARGE SCALE GENOMIC DNA]</scope>
    <source>
        <strain evidence="2 3">NRRL 1336</strain>
    </source>
</reference>
<feature type="region of interest" description="Disordered" evidence="1">
    <location>
        <begin position="373"/>
        <end position="392"/>
    </location>
</feature>
<feature type="compositionally biased region" description="Acidic residues" evidence="1">
    <location>
        <begin position="415"/>
        <end position="424"/>
    </location>
</feature>
<feature type="compositionally biased region" description="Basic and acidic residues" evidence="1">
    <location>
        <begin position="206"/>
        <end position="220"/>
    </location>
</feature>
<dbReference type="OrthoDB" id="5578001at2759"/>
<dbReference type="Proteomes" id="UP000193560">
    <property type="component" value="Unassembled WGS sequence"/>
</dbReference>
<name>A0A1X2IIS0_9FUNG</name>
<feature type="compositionally biased region" description="Acidic residues" evidence="1">
    <location>
        <begin position="255"/>
        <end position="270"/>
    </location>
</feature>
<sequence>MEAIDDYANEHLARSLAYTVLELRQQHHFLALIPMASQALKQRIRYLQPATQSDAEEWNKIIQWQTDDCPEQIEHLWQHGPIKPATTVEEQHQQHSTLHDDVYQNPVYYKRFDTDTLHVVIPFNQKDDQIYLVILVLEQEQQEQDDNGASMDSNTTEEPELKYQNTKQVSLQEWQDIQSTWSSSLEDAERLFLVKVTKNAKHSRKESKSKQVDQTNKDAPDDYWGDWSSDDEERNGDSGDGKGTRKEQENGGADACDDDNDDEQLDSEDDYYARWSENPGTLTPGIDEDGNPIEDDDSISLSPDNHRRLSSTLTKQQQQQQRYNRDHKFDIQQEWDEEYDQSYNPLFTVPSVPNLVDAHTSALQELTQMLQTSLPTPPATSQHPNPSATYKRPSFLMSSMDTLPKAVQQRFEWDQELDEQDPDQDTSQHVPGAYPLSRGTKTPIDYQQQSAASKPVTTSSTEPTATTTTETTPLVVENTTASWDDQKRHAGKLLLEKSMRALVGAAKLLGLNGDDIGGMVRDILQETEKDGN</sequence>
<accession>A0A1X2IIS0</accession>
<protein>
    <submittedName>
        <fullName evidence="2">Uncharacterized protein</fullName>
    </submittedName>
</protein>
<feature type="compositionally biased region" description="Low complexity" evidence="1">
    <location>
        <begin position="455"/>
        <end position="471"/>
    </location>
</feature>
<feature type="compositionally biased region" description="Basic and acidic residues" evidence="1">
    <location>
        <begin position="235"/>
        <end position="249"/>
    </location>
</feature>
<comment type="caution">
    <text evidence="2">The sequence shown here is derived from an EMBL/GenBank/DDBJ whole genome shotgun (WGS) entry which is preliminary data.</text>
</comment>
<evidence type="ECO:0000256" key="1">
    <source>
        <dbReference type="SAM" id="MobiDB-lite"/>
    </source>
</evidence>
<feature type="compositionally biased region" description="Acidic residues" evidence="1">
    <location>
        <begin position="221"/>
        <end position="234"/>
    </location>
</feature>
<proteinExistence type="predicted"/>
<feature type="region of interest" description="Disordered" evidence="1">
    <location>
        <begin position="203"/>
        <end position="326"/>
    </location>
</feature>
<dbReference type="EMBL" id="MCGE01000010">
    <property type="protein sequence ID" value="ORZ17272.1"/>
    <property type="molecule type" value="Genomic_DNA"/>
</dbReference>